<evidence type="ECO:0000313" key="1">
    <source>
        <dbReference type="EMBL" id="ALO16787.1"/>
    </source>
</evidence>
<reference evidence="1 2" key="1">
    <citation type="submission" date="2015-11" db="EMBL/GenBank/DDBJ databases">
        <title>Description and complete genome sequence of a novel strain predominating in hypersaline microbial mats and representing a new family of the Bacteriodetes phylum.</title>
        <authorList>
            <person name="Spring S."/>
            <person name="Bunk B."/>
            <person name="Sproer C."/>
            <person name="Klenk H.-P."/>
        </authorList>
    </citation>
    <scope>NUCLEOTIDE SEQUENCE [LARGE SCALE GENOMIC DNA]</scope>
    <source>
        <strain evidence="1 2">L21-Spi-D4</strain>
    </source>
</reference>
<sequence length="48" mass="5647">MYKRLNKRLKTEISVPKGTHIYPTVAGYGEQVHIFTSWGTCKKRQRTH</sequence>
<dbReference type="EMBL" id="CP013118">
    <property type="protein sequence ID" value="ALO16787.1"/>
    <property type="molecule type" value="Genomic_DNA"/>
</dbReference>
<gene>
    <name evidence="1" type="ORF">L21SP5_03172</name>
</gene>
<evidence type="ECO:0000313" key="2">
    <source>
        <dbReference type="Proteomes" id="UP000064893"/>
    </source>
</evidence>
<dbReference type="AlphaFoldDB" id="A0A0S2I2Z0"/>
<accession>A0A0S2I2Z0</accession>
<organism evidence="1 2">
    <name type="scientific">Salinivirga cyanobacteriivorans</name>
    <dbReference type="NCBI Taxonomy" id="1307839"/>
    <lineage>
        <taxon>Bacteria</taxon>
        <taxon>Pseudomonadati</taxon>
        <taxon>Bacteroidota</taxon>
        <taxon>Bacteroidia</taxon>
        <taxon>Bacteroidales</taxon>
        <taxon>Salinivirgaceae</taxon>
        <taxon>Salinivirga</taxon>
    </lineage>
</organism>
<proteinExistence type="predicted"/>
<protein>
    <submittedName>
        <fullName evidence="1">Uncharacterized protein</fullName>
    </submittedName>
</protein>
<dbReference type="Proteomes" id="UP000064893">
    <property type="component" value="Chromosome"/>
</dbReference>
<dbReference type="STRING" id="1307839.L21SP5_03172"/>
<name>A0A0S2I2Z0_9BACT</name>
<dbReference type="KEGG" id="blq:L21SP5_03172"/>
<keyword evidence="2" id="KW-1185">Reference proteome</keyword>